<organism evidence="4">
    <name type="scientific">Triticum aestivum</name>
    <name type="common">Wheat</name>
    <dbReference type="NCBI Taxonomy" id="4565"/>
    <lineage>
        <taxon>Eukaryota</taxon>
        <taxon>Viridiplantae</taxon>
        <taxon>Streptophyta</taxon>
        <taxon>Embryophyta</taxon>
        <taxon>Tracheophyta</taxon>
        <taxon>Spermatophyta</taxon>
        <taxon>Magnoliopsida</taxon>
        <taxon>Liliopsida</taxon>
        <taxon>Poales</taxon>
        <taxon>Poaceae</taxon>
        <taxon>BOP clade</taxon>
        <taxon>Pooideae</taxon>
        <taxon>Triticodae</taxon>
        <taxon>Triticeae</taxon>
        <taxon>Triticinae</taxon>
        <taxon>Triticum</taxon>
    </lineage>
</organism>
<feature type="region of interest" description="Disordered" evidence="3">
    <location>
        <begin position="175"/>
        <end position="234"/>
    </location>
</feature>
<sequence length="338" mass="35607">MRSWRSPPAASATRESSAVSDGFGTMHVQTITTGQAGCGGEAVVQQQLLARAAVHELGDDPVVAAPSEPRHLLRILSQLHHLNLIIFYGCTSSRILLPLLWSLRFNVIIEEAATPLHPIEPPMVYGDEKTTNILLNAEFQVKVADFGLSRLFPLDGATGHARNYCNSFLKKRVEGAPSPAKSAGSDAPRSPTPSDGGRERSVVNQPSISGSSGPLESSSTADDSSSLTVPGAAASIGPHAPVLPEVMFADWLDKDMDMDYGTNLMAPSALEAAFDGSPAQQGMSHQGSVQVEGLCGAVDTLHGVGNGVVCWEFDEGLIHLQGGGFCDLLPVSEFLGIN</sequence>
<protein>
    <recommendedName>
        <fullName evidence="5">Protein kinase domain-containing protein</fullName>
    </recommendedName>
</protein>
<reference evidence="4" key="1">
    <citation type="journal article" date="2014" name="Science">
        <title>Structural and functional partitioning of bread wheat chromosome 3B.</title>
        <authorList>
            <person name="Choulet F."/>
            <person name="Alberti A."/>
            <person name="Theil S."/>
            <person name="Glover N."/>
            <person name="Barbe V."/>
            <person name="Daron J."/>
            <person name="Pingault L."/>
            <person name="Sourdille P."/>
            <person name="Couloux A."/>
            <person name="Paux E."/>
            <person name="Leroy P."/>
            <person name="Mangenot S."/>
            <person name="Guilhot N."/>
            <person name="Le Gouis J."/>
            <person name="Balfourier F."/>
            <person name="Alaux M."/>
            <person name="Jamilloux V."/>
            <person name="Poulain J."/>
            <person name="Durand C."/>
            <person name="Bellec A."/>
            <person name="Gaspin C."/>
            <person name="Safar J."/>
            <person name="Dolezel J."/>
            <person name="Rogers J."/>
            <person name="Vandepoele K."/>
            <person name="Aury J.M."/>
            <person name="Mayer K."/>
            <person name="Berges H."/>
            <person name="Quesneville H."/>
            <person name="Wincker P."/>
            <person name="Feuillet C."/>
        </authorList>
    </citation>
    <scope>NUCLEOTIDE SEQUENCE</scope>
</reference>
<evidence type="ECO:0000256" key="3">
    <source>
        <dbReference type="SAM" id="MobiDB-lite"/>
    </source>
</evidence>
<keyword evidence="1" id="KW-0547">Nucleotide-binding</keyword>
<dbReference type="InterPro" id="IPR011009">
    <property type="entry name" value="Kinase-like_dom_sf"/>
</dbReference>
<proteinExistence type="predicted"/>
<dbReference type="Gene3D" id="1.10.510.10">
    <property type="entry name" value="Transferase(Phosphotransferase) domain 1"/>
    <property type="match status" value="1"/>
</dbReference>
<evidence type="ECO:0000256" key="1">
    <source>
        <dbReference type="ARBA" id="ARBA00022741"/>
    </source>
</evidence>
<dbReference type="EMBL" id="HG670306">
    <property type="protein sequence ID" value="CDM82845.1"/>
    <property type="molecule type" value="Genomic_DNA"/>
</dbReference>
<gene>
    <name evidence="4" type="ORF">TRAES_3BF116200300CFD_c1</name>
</gene>
<keyword evidence="2" id="KW-0067">ATP-binding</keyword>
<evidence type="ECO:0008006" key="5">
    <source>
        <dbReference type="Google" id="ProtNLM"/>
    </source>
</evidence>
<dbReference type="SUPFAM" id="SSF56112">
    <property type="entry name" value="Protein kinase-like (PK-like)"/>
    <property type="match status" value="1"/>
</dbReference>
<dbReference type="PANTHER" id="PTHR46008:SF2">
    <property type="entry name" value="LEAF RUST 10 DISEASE-RESISTANCE LOCUS RECEPTOR-LIKE PROTEIN KINASE-LIKE 1.4"/>
    <property type="match status" value="1"/>
</dbReference>
<feature type="compositionally biased region" description="Low complexity" evidence="3">
    <location>
        <begin position="206"/>
        <end position="226"/>
    </location>
</feature>
<evidence type="ECO:0000256" key="2">
    <source>
        <dbReference type="ARBA" id="ARBA00022840"/>
    </source>
</evidence>
<name>A0A077RRL0_WHEAT</name>
<dbReference type="PANTHER" id="PTHR46008">
    <property type="entry name" value="LEAF RUST 10 DISEASE-RESISTANCE LOCUS RECEPTOR-LIKE PROTEIN KINASE-LIKE 1.4"/>
    <property type="match status" value="1"/>
</dbReference>
<evidence type="ECO:0000313" key="4">
    <source>
        <dbReference type="EMBL" id="CDM82845.1"/>
    </source>
</evidence>
<dbReference type="GO" id="GO:0005524">
    <property type="term" value="F:ATP binding"/>
    <property type="evidence" value="ECO:0007669"/>
    <property type="project" value="UniProtKB-KW"/>
</dbReference>
<accession>A0A077RRL0</accession>
<feature type="region of interest" description="Disordered" evidence="3">
    <location>
        <begin position="1"/>
        <end position="20"/>
    </location>
</feature>
<dbReference type="AlphaFoldDB" id="A0A077RRL0"/>
<dbReference type="HOGENOM" id="CLU_822337_0_0_1"/>